<name>A0A2H3BQF4_9AGAR</name>
<keyword evidence="2" id="KW-1185">Reference proteome</keyword>
<evidence type="ECO:0000313" key="2">
    <source>
        <dbReference type="Proteomes" id="UP000218334"/>
    </source>
</evidence>
<evidence type="ECO:0000313" key="1">
    <source>
        <dbReference type="EMBL" id="PBK68278.1"/>
    </source>
</evidence>
<gene>
    <name evidence="1" type="ORF">ARMSODRAFT_976114</name>
</gene>
<reference evidence="2" key="1">
    <citation type="journal article" date="2017" name="Nat. Ecol. Evol.">
        <title>Genome expansion and lineage-specific genetic innovations in the forest pathogenic fungi Armillaria.</title>
        <authorList>
            <person name="Sipos G."/>
            <person name="Prasanna A.N."/>
            <person name="Walter M.C."/>
            <person name="O'Connor E."/>
            <person name="Balint B."/>
            <person name="Krizsan K."/>
            <person name="Kiss B."/>
            <person name="Hess J."/>
            <person name="Varga T."/>
            <person name="Slot J."/>
            <person name="Riley R."/>
            <person name="Boka B."/>
            <person name="Rigling D."/>
            <person name="Barry K."/>
            <person name="Lee J."/>
            <person name="Mihaltcheva S."/>
            <person name="LaButti K."/>
            <person name="Lipzen A."/>
            <person name="Waldron R."/>
            <person name="Moloney N.M."/>
            <person name="Sperisen C."/>
            <person name="Kredics L."/>
            <person name="Vagvoelgyi C."/>
            <person name="Patrignani A."/>
            <person name="Fitzpatrick D."/>
            <person name="Nagy I."/>
            <person name="Doyle S."/>
            <person name="Anderson J.B."/>
            <person name="Grigoriev I.V."/>
            <person name="Gueldener U."/>
            <person name="Muensterkoetter M."/>
            <person name="Nagy L.G."/>
        </authorList>
    </citation>
    <scope>NUCLEOTIDE SEQUENCE [LARGE SCALE GENOMIC DNA]</scope>
    <source>
        <strain evidence="2">28-4</strain>
    </source>
</reference>
<dbReference type="Proteomes" id="UP000218334">
    <property type="component" value="Unassembled WGS sequence"/>
</dbReference>
<organism evidence="1 2">
    <name type="scientific">Armillaria solidipes</name>
    <dbReference type="NCBI Taxonomy" id="1076256"/>
    <lineage>
        <taxon>Eukaryota</taxon>
        <taxon>Fungi</taxon>
        <taxon>Dikarya</taxon>
        <taxon>Basidiomycota</taxon>
        <taxon>Agaricomycotina</taxon>
        <taxon>Agaricomycetes</taxon>
        <taxon>Agaricomycetidae</taxon>
        <taxon>Agaricales</taxon>
        <taxon>Marasmiineae</taxon>
        <taxon>Physalacriaceae</taxon>
        <taxon>Armillaria</taxon>
    </lineage>
</organism>
<accession>A0A2H3BQF4</accession>
<sequence length="396" mass="43038">MTLHNASCTNEILRTVSPRRQIMTSRVSPELGQELHYQFSSVSSGGRGQILIFSSMSRSPLIRNIGSTTLNTTRIFQLSGVANSNVRYSRAFSSISVVYPLISCALDQWKHFKYEDVLDASPAVVRLLVNFDERDGFGLVTAIISFLASFVDFHLHSDLDVDNARSVGLDAAAFQHVVILFDDGRVQINGAHPNGSRQWFAFLSLKGVSKSVRTLQLSFLRNGIYMAVGLFPLKFSVSPACERIVKAPPVSTGCRSRPGSWSLRTRRGKGSLVRWLGVDVSPLRCSGGRRTLVDKDSLAEGTSYLICSSIRTPGRAMDSGTDAVVDNRPAAAQVPHAMVETALVRSVDTPRNPGTRDGLQADEALKGIPMLGSRLERELSGLAERDAVVGEGNTVG</sequence>
<dbReference type="EMBL" id="KZ293433">
    <property type="protein sequence ID" value="PBK68278.1"/>
    <property type="molecule type" value="Genomic_DNA"/>
</dbReference>
<protein>
    <submittedName>
        <fullName evidence="1">Uncharacterized protein</fullName>
    </submittedName>
</protein>
<proteinExistence type="predicted"/>
<dbReference type="AlphaFoldDB" id="A0A2H3BQF4"/>